<dbReference type="AlphaFoldDB" id="A9E6R6"/>
<dbReference type="InterPro" id="IPR002525">
    <property type="entry name" value="Transp_IS110-like_N"/>
</dbReference>
<gene>
    <name evidence="4" type="ORF">KAOT1_02029</name>
</gene>
<reference evidence="4 5" key="1">
    <citation type="journal article" date="2011" name="J. Bacteriol.">
        <title>Genome sequence of the algicidal bacterium Kordia algicida OT-1.</title>
        <authorList>
            <person name="Lee H.S."/>
            <person name="Kang S.G."/>
            <person name="Kwon K.K."/>
            <person name="Lee J.H."/>
            <person name="Kim S.J."/>
        </authorList>
    </citation>
    <scope>NUCLEOTIDE SEQUENCE [LARGE SCALE GENOMIC DNA]</scope>
    <source>
        <strain evidence="4 5">OT-1</strain>
    </source>
</reference>
<evidence type="ECO:0000259" key="3">
    <source>
        <dbReference type="Pfam" id="PF02371"/>
    </source>
</evidence>
<dbReference type="InterPro" id="IPR047650">
    <property type="entry name" value="Transpos_IS110"/>
</dbReference>
<accession>A9E6R6</accession>
<evidence type="ECO:0000259" key="2">
    <source>
        <dbReference type="Pfam" id="PF01548"/>
    </source>
</evidence>
<feature type="coiled-coil region" evidence="1">
    <location>
        <begin position="167"/>
        <end position="194"/>
    </location>
</feature>
<dbReference type="Proteomes" id="UP000002945">
    <property type="component" value="Unassembled WGS sequence"/>
</dbReference>
<dbReference type="Pfam" id="PF01548">
    <property type="entry name" value="DEDD_Tnp_IS110"/>
    <property type="match status" value="1"/>
</dbReference>
<feature type="domain" description="Transposase IS110-like N-terminal" evidence="2">
    <location>
        <begin position="7"/>
        <end position="152"/>
    </location>
</feature>
<dbReference type="OrthoDB" id="964423at2"/>
<evidence type="ECO:0000256" key="1">
    <source>
        <dbReference type="SAM" id="Coils"/>
    </source>
</evidence>
<dbReference type="RefSeq" id="WP_007092981.1">
    <property type="nucleotide sequence ID" value="NZ_CP142125.1"/>
</dbReference>
<protein>
    <submittedName>
        <fullName evidence="4">Transposase</fullName>
    </submittedName>
</protein>
<evidence type="ECO:0000313" key="5">
    <source>
        <dbReference type="Proteomes" id="UP000002945"/>
    </source>
</evidence>
<dbReference type="NCBIfam" id="NF033542">
    <property type="entry name" value="transpos_IS110"/>
    <property type="match status" value="1"/>
</dbReference>
<dbReference type="PANTHER" id="PTHR33055">
    <property type="entry name" value="TRANSPOSASE FOR INSERTION SEQUENCE ELEMENT IS1111A"/>
    <property type="match status" value="1"/>
</dbReference>
<dbReference type="Pfam" id="PF02371">
    <property type="entry name" value="Transposase_20"/>
    <property type="match status" value="1"/>
</dbReference>
<dbReference type="GO" id="GO:0004803">
    <property type="term" value="F:transposase activity"/>
    <property type="evidence" value="ECO:0007669"/>
    <property type="project" value="InterPro"/>
</dbReference>
<comment type="caution">
    <text evidence="4">The sequence shown here is derived from an EMBL/GenBank/DDBJ whole genome shotgun (WGS) entry which is preliminary data.</text>
</comment>
<organism evidence="4 5">
    <name type="scientific">Kordia algicida OT-1</name>
    <dbReference type="NCBI Taxonomy" id="391587"/>
    <lineage>
        <taxon>Bacteria</taxon>
        <taxon>Pseudomonadati</taxon>
        <taxon>Bacteroidota</taxon>
        <taxon>Flavobacteriia</taxon>
        <taxon>Flavobacteriales</taxon>
        <taxon>Flavobacteriaceae</taxon>
        <taxon>Kordia</taxon>
    </lineage>
</organism>
<feature type="domain" description="Transposase IS116/IS110/IS902 C-terminal" evidence="3">
    <location>
        <begin position="204"/>
        <end position="289"/>
    </location>
</feature>
<proteinExistence type="predicted"/>
<dbReference type="eggNOG" id="COG3547">
    <property type="taxonomic scope" value="Bacteria"/>
</dbReference>
<keyword evidence="1" id="KW-0175">Coiled coil</keyword>
<dbReference type="GO" id="GO:0006313">
    <property type="term" value="P:DNA transposition"/>
    <property type="evidence" value="ECO:0007669"/>
    <property type="project" value="InterPro"/>
</dbReference>
<dbReference type="PANTHER" id="PTHR33055:SF3">
    <property type="entry name" value="PUTATIVE TRANSPOSASE FOR IS117-RELATED"/>
    <property type="match status" value="1"/>
</dbReference>
<dbReference type="EMBL" id="ABIB01000011">
    <property type="protein sequence ID" value="EDP95075.1"/>
    <property type="molecule type" value="Genomic_DNA"/>
</dbReference>
<evidence type="ECO:0000313" key="4">
    <source>
        <dbReference type="EMBL" id="EDP95075.1"/>
    </source>
</evidence>
<name>A9E6R6_9FLAO</name>
<keyword evidence="5" id="KW-1185">Reference proteome</keyword>
<dbReference type="InterPro" id="IPR003346">
    <property type="entry name" value="Transposase_20"/>
</dbReference>
<dbReference type="GO" id="GO:0003677">
    <property type="term" value="F:DNA binding"/>
    <property type="evidence" value="ECO:0007669"/>
    <property type="project" value="InterPro"/>
</dbReference>
<sequence length="331" mass="38245">MKIKEIVGIDVSKLTVDVCIHSNQLNECFENSMNGFKEMLSWINSYITLPKKQTLFIFEHTGIYSHRLADFLEKEHLPFSIVPGLEIKRSLGIVRGKSDKVDAKRIALYGYRLKDELKPSSNTCIKIKKLHTLLTLRSRLVKQRAGFKSSINEQKSILNQKDFCDLFNIQQELIDNLTTQIEIIEQQMKKIVWQDLELKTIFDLITSINGIGSQAAYTIIVYTNKFKKFKTWRKFASYSGIAPFPHQSGTSIRKQTRVSNLANKEVKVILNMCAMSAIRFNPEMKKYYQKRIEQGKNKMSTLNIIRNKLIARVFAVVERGTPYVNTLKYSS</sequence>
<dbReference type="HOGENOM" id="CLU_036902_5_0_10"/>